<evidence type="ECO:0000313" key="2">
    <source>
        <dbReference type="Proteomes" id="UP001162001"/>
    </source>
</evidence>
<accession>A0A7D3QW89</accession>
<keyword evidence="2" id="KW-1185">Reference proteome</keyword>
<organism evidence="1 2">
    <name type="scientific">Fadolivirus FV1/VV64</name>
    <dbReference type="NCBI Taxonomy" id="3070911"/>
    <lineage>
        <taxon>Viruses</taxon>
        <taxon>Varidnaviria</taxon>
        <taxon>Bamfordvirae</taxon>
        <taxon>Nucleocytoviricota</taxon>
        <taxon>Megaviricetes</taxon>
        <taxon>Imitervirales</taxon>
        <taxon>Mimiviridae</taxon>
        <taxon>Klosneuvirinae</taxon>
        <taxon>Fadolivirus</taxon>
        <taxon>Fadolivirus algeromassiliense</taxon>
    </lineage>
</organism>
<protein>
    <submittedName>
        <fullName evidence="1">Uncharacterized protein</fullName>
    </submittedName>
</protein>
<dbReference type="Proteomes" id="UP001162001">
    <property type="component" value="Segment"/>
</dbReference>
<name>A0A7D3QW89_9VIRU</name>
<proteinExistence type="predicted"/>
<dbReference type="EMBL" id="MT418680">
    <property type="protein sequence ID" value="QKF94266.1"/>
    <property type="molecule type" value="Genomic_DNA"/>
</dbReference>
<evidence type="ECO:0000313" key="1">
    <source>
        <dbReference type="EMBL" id="QKF94266.1"/>
    </source>
</evidence>
<sequence length="150" mass="17573">MQENFRSETTKDELMGILIKKSHKAIFKIKTVDDPSEHIKLIGELITKLKKEDIKWVELTIDFTPILPSNTVSYTNKYNGNFVCHIEDFERFYLANYANIIKLDNVHNIPTKVTEDGWMMVGSNHKKNKKDRYNKLIKELQVLIGDWNAM</sequence>
<gene>
    <name evidence="1" type="ORF">Fadolivirus_1_808</name>
</gene>
<reference evidence="1 2" key="1">
    <citation type="submission" date="2020-04" db="EMBL/GenBank/DDBJ databases">
        <title>Advantages and limits of metagenomic assembly and binning of a giant virus.</title>
        <authorList>
            <person name="Schulz F."/>
            <person name="Andreani J."/>
            <person name="Francis R."/>
            <person name="Boudjemaa H."/>
            <person name="Bou Khalil J.Y."/>
            <person name="Lee J."/>
            <person name="La Scola B."/>
            <person name="Woyke T."/>
        </authorList>
    </citation>
    <scope>NUCLEOTIDE SEQUENCE [LARGE SCALE GENOMIC DNA]</scope>
    <source>
        <strain evidence="1 2">FV1/VV64</strain>
    </source>
</reference>